<keyword evidence="1" id="KW-1133">Transmembrane helix</keyword>
<keyword evidence="1" id="KW-0812">Transmembrane</keyword>
<comment type="caution">
    <text evidence="3">The sequence shown here is derived from an EMBL/GenBank/DDBJ whole genome shotgun (WGS) entry which is preliminary data.</text>
</comment>
<reference evidence="3 4" key="1">
    <citation type="submission" date="2019-10" db="EMBL/GenBank/DDBJ databases">
        <title>Dictyobacter vulcani sp. nov., within the class Ktedonobacteria, isolated from soil of volcanic Mt. Zao.</title>
        <authorList>
            <person name="Zheng Y."/>
            <person name="Wang C.M."/>
            <person name="Sakai Y."/>
            <person name="Abe K."/>
            <person name="Yokota A."/>
            <person name="Yabe S."/>
        </authorList>
    </citation>
    <scope>NUCLEOTIDE SEQUENCE [LARGE SCALE GENOMIC DNA]</scope>
    <source>
        <strain evidence="3 4">W12</strain>
    </source>
</reference>
<dbReference type="AlphaFoldDB" id="A0A5J4KKW1"/>
<proteinExistence type="predicted"/>
<keyword evidence="4" id="KW-1185">Reference proteome</keyword>
<dbReference type="InterPro" id="IPR025508">
    <property type="entry name" value="DUF4395"/>
</dbReference>
<feature type="transmembrane region" description="Helical" evidence="1">
    <location>
        <begin position="106"/>
        <end position="136"/>
    </location>
</feature>
<name>A0A5J4KKW1_9CHLR</name>
<dbReference type="Pfam" id="PF14340">
    <property type="entry name" value="DUF4395"/>
    <property type="match status" value="1"/>
</dbReference>
<gene>
    <name evidence="3" type="ORF">KDW_42160</name>
</gene>
<feature type="domain" description="DUF4395" evidence="2">
    <location>
        <begin position="8"/>
        <end position="137"/>
    </location>
</feature>
<protein>
    <recommendedName>
        <fullName evidence="2">DUF4395 domain-containing protein</fullName>
    </recommendedName>
</protein>
<organism evidence="3 4">
    <name type="scientific">Dictyobacter vulcani</name>
    <dbReference type="NCBI Taxonomy" id="2607529"/>
    <lineage>
        <taxon>Bacteria</taxon>
        <taxon>Bacillati</taxon>
        <taxon>Chloroflexota</taxon>
        <taxon>Ktedonobacteria</taxon>
        <taxon>Ktedonobacterales</taxon>
        <taxon>Dictyobacteraceae</taxon>
        <taxon>Dictyobacter</taxon>
    </lineage>
</organism>
<sequence>MVSIPRLDAHMLKFSQSCVLVLAALSFLFNLPILVLITGLALALSAAVPAASPFKFIYRQIVVRAGLLKPRIVEDDPAPHRFAQGIGATFLLVASIVLFFTPATIVGWILTVIVFLLAAINVFVGFCAGCFVYYYLGRWGLMPRVRYDGGFRWRGI</sequence>
<dbReference type="EMBL" id="BKZW01000002">
    <property type="protein sequence ID" value="GER90054.1"/>
    <property type="molecule type" value="Genomic_DNA"/>
</dbReference>
<keyword evidence="1" id="KW-0472">Membrane</keyword>
<evidence type="ECO:0000256" key="1">
    <source>
        <dbReference type="SAM" id="Phobius"/>
    </source>
</evidence>
<dbReference type="Proteomes" id="UP000326912">
    <property type="component" value="Unassembled WGS sequence"/>
</dbReference>
<accession>A0A5J4KKW1</accession>
<feature type="transmembrane region" description="Helical" evidence="1">
    <location>
        <begin position="79"/>
        <end position="100"/>
    </location>
</feature>
<dbReference type="InterPro" id="IPR016942">
    <property type="entry name" value="UCP030042"/>
</dbReference>
<evidence type="ECO:0000313" key="4">
    <source>
        <dbReference type="Proteomes" id="UP000326912"/>
    </source>
</evidence>
<dbReference type="PIRSF" id="PIRSF030042">
    <property type="entry name" value="UCP030042"/>
    <property type="match status" value="1"/>
</dbReference>
<evidence type="ECO:0000259" key="2">
    <source>
        <dbReference type="Pfam" id="PF14340"/>
    </source>
</evidence>
<evidence type="ECO:0000313" key="3">
    <source>
        <dbReference type="EMBL" id="GER90054.1"/>
    </source>
</evidence>